<dbReference type="Proteomes" id="UP000294834">
    <property type="component" value="Unassembled WGS sequence"/>
</dbReference>
<dbReference type="SUPFAM" id="SSF54862">
    <property type="entry name" value="4Fe-4S ferredoxins"/>
    <property type="match status" value="1"/>
</dbReference>
<name>A0A0K2HJK4_9BACT</name>
<dbReference type="EMBL" id="QRZL01000003">
    <property type="protein sequence ID" value="RGV80224.1"/>
    <property type="molecule type" value="Genomic_DNA"/>
</dbReference>
<sequence>MLQYIDNRINYNYSLCQQCGICEAVCPKQAISFKLLKNGIHKVVIDDEKCIRCLRCVKSCPVNKKEGYDGYFNNFSIKKYFLGYNKDNKIRCESSSGGVCKTLIIESLKNNLADGVYTLRKTGRYPYAEGEFYTKENIPRYDDIPNSVYHSVLACREVKKIQRCERLIVIGTSCQLRAMNTILKGKANEIIRICIFCKQQKTLDSTRFLAKIMGMEISENLNFSIRYRGNGWPGIVRVNESELSWNRAAQIPFGRRLWTIPGCNVCGDSFGTNVGADITLMDPWKIRSENDLGETLVIVHTDKGLNLLNNILSLRSEQKAYKEVALALDLKDIWRKQQLVPFFRGENCTETVLKAGKAEQSQRKFLRSVVETLPRMPILFYRILCKISDRRNNILK</sequence>
<dbReference type="PANTHER" id="PTHR31332:SF0">
    <property type="entry name" value="7-HYDROXYMETHYL CHLOROPHYLL A REDUCTASE, CHLOROPLASTIC"/>
    <property type="match status" value="1"/>
</dbReference>
<dbReference type="AlphaFoldDB" id="A0A0K2HJK4"/>
<evidence type="ECO:0000256" key="1">
    <source>
        <dbReference type="ARBA" id="ARBA00022723"/>
    </source>
</evidence>
<organism evidence="5 7">
    <name type="scientific">Phocaeicola dorei</name>
    <dbReference type="NCBI Taxonomy" id="357276"/>
    <lineage>
        <taxon>Bacteria</taxon>
        <taxon>Pseudomonadati</taxon>
        <taxon>Bacteroidota</taxon>
        <taxon>Bacteroidia</taxon>
        <taxon>Bacteroidales</taxon>
        <taxon>Bacteroidaceae</taxon>
        <taxon>Phocaeicola</taxon>
    </lineage>
</organism>
<dbReference type="InterPro" id="IPR017900">
    <property type="entry name" value="4Fe4S_Fe_S_CS"/>
</dbReference>
<dbReference type="Pfam" id="PF12838">
    <property type="entry name" value="Fer4_7"/>
    <property type="match status" value="1"/>
</dbReference>
<dbReference type="InterPro" id="IPR045220">
    <property type="entry name" value="FRHB/FDHB/HCAR-like"/>
</dbReference>
<evidence type="ECO:0000256" key="2">
    <source>
        <dbReference type="ARBA" id="ARBA00023004"/>
    </source>
</evidence>
<dbReference type="Pfam" id="PF04432">
    <property type="entry name" value="FrhB_FdhB_C"/>
    <property type="match status" value="1"/>
</dbReference>
<dbReference type="PROSITE" id="PS00198">
    <property type="entry name" value="4FE4S_FER_1"/>
    <property type="match status" value="1"/>
</dbReference>
<dbReference type="Gene3D" id="3.30.70.20">
    <property type="match status" value="1"/>
</dbReference>
<accession>A0A0K2HJK4</accession>
<evidence type="ECO:0000313" key="5">
    <source>
        <dbReference type="EMBL" id="RGV80224.1"/>
    </source>
</evidence>
<keyword evidence="3" id="KW-0411">Iron-sulfur</keyword>
<reference evidence="5 7" key="1">
    <citation type="submission" date="2018-08" db="EMBL/GenBank/DDBJ databases">
        <title>A genome reference for cultivated species of the human gut microbiota.</title>
        <authorList>
            <person name="Zou Y."/>
            <person name="Xue W."/>
            <person name="Luo G."/>
        </authorList>
    </citation>
    <scope>NUCLEOTIDE SEQUENCE [LARGE SCALE GENOMIC DNA]</scope>
    <source>
        <strain evidence="5 7">AF14-1AC</strain>
    </source>
</reference>
<dbReference type="InterPro" id="IPR007516">
    <property type="entry name" value="Co_F420_Hydgase/DH_bsu_N"/>
</dbReference>
<evidence type="ECO:0000313" key="8">
    <source>
        <dbReference type="Proteomes" id="UP000294834"/>
    </source>
</evidence>
<keyword evidence="1" id="KW-0479">Metal-binding</keyword>
<dbReference type="EMBL" id="SLTX01000001">
    <property type="protein sequence ID" value="TDB07026.1"/>
    <property type="molecule type" value="Genomic_DNA"/>
</dbReference>
<feature type="domain" description="4Fe-4S ferredoxin-type" evidence="4">
    <location>
        <begin position="41"/>
        <end position="70"/>
    </location>
</feature>
<dbReference type="Pfam" id="PF04422">
    <property type="entry name" value="FrhB_FdhB_N"/>
    <property type="match status" value="1"/>
</dbReference>
<evidence type="ECO:0000313" key="7">
    <source>
        <dbReference type="Proteomes" id="UP000283678"/>
    </source>
</evidence>
<dbReference type="PANTHER" id="PTHR31332">
    <property type="entry name" value="7-HYDROXYMETHYL CHLOROPHYLL A REDUCTASE, CHLOROPLASTIC"/>
    <property type="match status" value="1"/>
</dbReference>
<evidence type="ECO:0000313" key="6">
    <source>
        <dbReference type="EMBL" id="TDB07026.1"/>
    </source>
</evidence>
<proteinExistence type="predicted"/>
<dbReference type="KEGG" id="bdh:GV66_12625"/>
<keyword evidence="2" id="KW-0408">Iron</keyword>
<dbReference type="InterPro" id="IPR017896">
    <property type="entry name" value="4Fe4S_Fe-S-bd"/>
</dbReference>
<evidence type="ECO:0000259" key="4">
    <source>
        <dbReference type="PROSITE" id="PS51379"/>
    </source>
</evidence>
<dbReference type="GO" id="GO:0046872">
    <property type="term" value="F:metal ion binding"/>
    <property type="evidence" value="ECO:0007669"/>
    <property type="project" value="UniProtKB-KW"/>
</dbReference>
<dbReference type="PROSITE" id="PS51379">
    <property type="entry name" value="4FE4S_FER_2"/>
    <property type="match status" value="2"/>
</dbReference>
<reference evidence="6 8" key="2">
    <citation type="journal article" date="2019" name="Nat. Microbiol.">
        <title>Genomic variation and strain-specific functional adaptation in the human gut microbiome during early life.</title>
        <authorList>
            <person name="Vatanen T."/>
            <person name="Plichta D.R."/>
            <person name="Somani J."/>
            <person name="Munch P.C."/>
            <person name="Arthur T.D."/>
            <person name="Hall A.B."/>
            <person name="Rudolf S."/>
            <person name="Oakeley E.J."/>
            <person name="Ke X."/>
            <person name="Young R.A."/>
            <person name="Haiser H.J."/>
            <person name="Kolde R."/>
            <person name="Yassour M."/>
            <person name="Luopajarvi K."/>
            <person name="Siljander H."/>
            <person name="Virtanen S.M."/>
            <person name="Ilonen J."/>
            <person name="Uibo R."/>
            <person name="Tillmann V."/>
            <person name="Mokurov S."/>
            <person name="Dorshakova N."/>
            <person name="Porter J.A."/>
            <person name="McHardy A.C."/>
            <person name="Lahdesmaki H."/>
            <person name="Vlamakis H."/>
            <person name="Huttenhower C."/>
            <person name="Knip M."/>
            <person name="Xavier R.J."/>
        </authorList>
    </citation>
    <scope>NUCLEOTIDE SEQUENCE [LARGE SCALE GENOMIC DNA]</scope>
    <source>
        <strain evidence="6 8">RJX1052</strain>
    </source>
</reference>
<dbReference type="GO" id="GO:0052592">
    <property type="term" value="F:oxidoreductase activity, acting on CH or CH2 groups, with an iron-sulfur protein as acceptor"/>
    <property type="evidence" value="ECO:0007669"/>
    <property type="project" value="TreeGrafter"/>
</dbReference>
<gene>
    <name evidence="5" type="ORF">DWW04_04100</name>
    <name evidence="6" type="ORF">E1J06_06150</name>
</gene>
<dbReference type="InterPro" id="IPR007525">
    <property type="entry name" value="FrhB_FdhB_C"/>
</dbReference>
<dbReference type="RefSeq" id="WP_038606088.1">
    <property type="nucleotide sequence ID" value="NZ_CP046427.1"/>
</dbReference>
<feature type="domain" description="4Fe-4S ferredoxin-type" evidence="4">
    <location>
        <begin position="7"/>
        <end position="36"/>
    </location>
</feature>
<protein>
    <submittedName>
        <fullName evidence="5">4Fe-4S dicluster domain-containing protein</fullName>
    </submittedName>
</protein>
<comment type="caution">
    <text evidence="5">The sequence shown here is derived from an EMBL/GenBank/DDBJ whole genome shotgun (WGS) entry which is preliminary data.</text>
</comment>
<evidence type="ECO:0000256" key="3">
    <source>
        <dbReference type="ARBA" id="ARBA00023014"/>
    </source>
</evidence>
<dbReference type="GO" id="GO:0051536">
    <property type="term" value="F:iron-sulfur cluster binding"/>
    <property type="evidence" value="ECO:0007669"/>
    <property type="project" value="UniProtKB-KW"/>
</dbReference>
<dbReference type="Proteomes" id="UP000283678">
    <property type="component" value="Unassembled WGS sequence"/>
</dbReference>